<comment type="caution">
    <text evidence="1">The sequence shown here is derived from an EMBL/GenBank/DDBJ whole genome shotgun (WGS) entry which is preliminary data.</text>
</comment>
<proteinExistence type="predicted"/>
<accession>A0A4Z2IDM4</accession>
<dbReference type="EMBL" id="SRLO01000099">
    <property type="protein sequence ID" value="TNN75841.1"/>
    <property type="molecule type" value="Genomic_DNA"/>
</dbReference>
<evidence type="ECO:0000313" key="2">
    <source>
        <dbReference type="Proteomes" id="UP000314294"/>
    </source>
</evidence>
<name>A0A4Z2IDM4_9TELE</name>
<dbReference type="Proteomes" id="UP000314294">
    <property type="component" value="Unassembled WGS sequence"/>
</dbReference>
<organism evidence="1 2">
    <name type="scientific">Liparis tanakae</name>
    <name type="common">Tanaka's snailfish</name>
    <dbReference type="NCBI Taxonomy" id="230148"/>
    <lineage>
        <taxon>Eukaryota</taxon>
        <taxon>Metazoa</taxon>
        <taxon>Chordata</taxon>
        <taxon>Craniata</taxon>
        <taxon>Vertebrata</taxon>
        <taxon>Euteleostomi</taxon>
        <taxon>Actinopterygii</taxon>
        <taxon>Neopterygii</taxon>
        <taxon>Teleostei</taxon>
        <taxon>Neoteleostei</taxon>
        <taxon>Acanthomorphata</taxon>
        <taxon>Eupercaria</taxon>
        <taxon>Perciformes</taxon>
        <taxon>Cottioidei</taxon>
        <taxon>Cottales</taxon>
        <taxon>Liparidae</taxon>
        <taxon>Liparis</taxon>
    </lineage>
</organism>
<dbReference type="AlphaFoldDB" id="A0A4Z2IDM4"/>
<sequence length="61" mass="6820">MPTEDIRSLAICEVCSSVKESDSSTTKCTHSCSRALYPQAKVMTFHWSHEVHVAQCQDFTA</sequence>
<protein>
    <submittedName>
        <fullName evidence="1">Uncharacterized protein</fullName>
    </submittedName>
</protein>
<keyword evidence="2" id="KW-1185">Reference proteome</keyword>
<evidence type="ECO:0000313" key="1">
    <source>
        <dbReference type="EMBL" id="TNN75841.1"/>
    </source>
</evidence>
<gene>
    <name evidence="1" type="ORF">EYF80_013988</name>
</gene>
<reference evidence="1 2" key="1">
    <citation type="submission" date="2019-03" db="EMBL/GenBank/DDBJ databases">
        <title>First draft genome of Liparis tanakae, snailfish: a comprehensive survey of snailfish specific genes.</title>
        <authorList>
            <person name="Kim W."/>
            <person name="Song I."/>
            <person name="Jeong J.-H."/>
            <person name="Kim D."/>
            <person name="Kim S."/>
            <person name="Ryu S."/>
            <person name="Song J.Y."/>
            <person name="Lee S.K."/>
        </authorList>
    </citation>
    <scope>NUCLEOTIDE SEQUENCE [LARGE SCALE GENOMIC DNA]</scope>
    <source>
        <tissue evidence="1">Muscle</tissue>
    </source>
</reference>